<comment type="caution">
    <text evidence="6">The sequence shown here is derived from an EMBL/GenBank/DDBJ whole genome shotgun (WGS) entry which is preliminary data.</text>
</comment>
<dbReference type="GO" id="GO:0180010">
    <property type="term" value="P:co-transcriptional mRNA 3'-end processing, cleavage and polyadenylation pathway"/>
    <property type="evidence" value="ECO:0007669"/>
    <property type="project" value="UniProtKB-UniRule"/>
</dbReference>
<keyword evidence="1" id="KW-0677">Repeat</keyword>
<proteinExistence type="predicted"/>
<dbReference type="PANTHER" id="PTHR19980">
    <property type="entry name" value="RNA CLEAVAGE STIMULATION FACTOR"/>
    <property type="match status" value="1"/>
</dbReference>
<dbReference type="EMBL" id="WIUZ02000008">
    <property type="protein sequence ID" value="KAF9784759.1"/>
    <property type="molecule type" value="Genomic_DNA"/>
</dbReference>
<dbReference type="Gene3D" id="1.25.40.1040">
    <property type="match status" value="1"/>
</dbReference>
<feature type="compositionally biased region" description="Polar residues" evidence="4">
    <location>
        <begin position="1"/>
        <end position="12"/>
    </location>
</feature>
<dbReference type="SUPFAM" id="SSF48452">
    <property type="entry name" value="TPR-like"/>
    <property type="match status" value="2"/>
</dbReference>
<feature type="region of interest" description="Disordered" evidence="4">
    <location>
        <begin position="1"/>
        <end position="29"/>
    </location>
</feature>
<dbReference type="Proteomes" id="UP000736335">
    <property type="component" value="Unassembled WGS sequence"/>
</dbReference>
<feature type="compositionally biased region" description="Polar residues" evidence="4">
    <location>
        <begin position="397"/>
        <end position="410"/>
    </location>
</feature>
<dbReference type="InterPro" id="IPR011990">
    <property type="entry name" value="TPR-like_helical_dom_sf"/>
</dbReference>
<feature type="compositionally biased region" description="Polar residues" evidence="4">
    <location>
        <begin position="419"/>
        <end position="431"/>
    </location>
</feature>
<dbReference type="SMART" id="SM00386">
    <property type="entry name" value="HAT"/>
    <property type="match status" value="7"/>
</dbReference>
<dbReference type="GO" id="GO:0003729">
    <property type="term" value="F:mRNA binding"/>
    <property type="evidence" value="ECO:0007669"/>
    <property type="project" value="TreeGrafter"/>
</dbReference>
<sequence>MTTTPAVPSADTTPVPAIPGTKIEQKEAPQSEWDILRAQLRESPLNPESWLKLVELAEDSGDLEKIKETYEALLQTYPNTSSAQIRYINHFLNPPSFAFVQTLFKRFLIPSPCVDLWKFYLTFVRRVNTNPSQREQVRMAYEFTLNHVGQDKDSSEIWIDYIQFIKSGEANTTWEDQQKMDALRKVYHRVVQIPIEGVDKLWQELEAFENNLNRITAKKFMSDLSPAHMQARAVLRGMDKHMKILFPPQQSHNGQPALVLPRVPTFSQNERALVGAWKAYLKWEEGNPLELDEKDKTVLIQRVQAVYRKAVIRMRYFTEIWYLAFVWTNNAGKTEEAIRILKAGIEANPASFLLNFEYAETQEIAGNSPEVHSTYEKLFEVLRRELEALEARIGSAPSTANNSLDSQANGINGDHTPDINASQATQTSSQGAEEKPNHKTKELAERRTEFGLAIIMYMRFCNRAENLQSFRNAFKQARKDRWTPWEVYEAAALMEYHCTKNATVATKIFEKGLEIFPDEIDFVLRYLGFLISINDETNARALFEGVIGRFSGDKARPLWERWARYVYQFEHLEEAQKLEKRIAEAYPNDPPLKRFAQRHTYLGTDAIASRDLGVALIRHHSTTANASAKLENSISVLSAATTKRPPSPESGRRRDERDHISHKRQRVSPPPRDRDRDRERDRDWERDRDRDRDRREPARRRYGTPPPWERDRERERDGPSRRPYEKEKEEEKPSVTLPPIVSWFVGTLPEPSKFDGPVFRTDDLLQVFRNAVIPNVNRPRSPTVPPPRSTRPPPDYSPYQGPGGARRR</sequence>
<reference evidence="6" key="1">
    <citation type="journal article" date="2020" name="Nat. Commun.">
        <title>Large-scale genome sequencing of mycorrhizal fungi provides insights into the early evolution of symbiotic traits.</title>
        <authorList>
            <person name="Miyauchi S."/>
            <person name="Kiss E."/>
            <person name="Kuo A."/>
            <person name="Drula E."/>
            <person name="Kohler A."/>
            <person name="Sanchez-Garcia M."/>
            <person name="Morin E."/>
            <person name="Andreopoulos B."/>
            <person name="Barry K.W."/>
            <person name="Bonito G."/>
            <person name="Buee M."/>
            <person name="Carver A."/>
            <person name="Chen C."/>
            <person name="Cichocki N."/>
            <person name="Clum A."/>
            <person name="Culley D."/>
            <person name="Crous P.W."/>
            <person name="Fauchery L."/>
            <person name="Girlanda M."/>
            <person name="Hayes R.D."/>
            <person name="Keri Z."/>
            <person name="LaButti K."/>
            <person name="Lipzen A."/>
            <person name="Lombard V."/>
            <person name="Magnuson J."/>
            <person name="Maillard F."/>
            <person name="Murat C."/>
            <person name="Nolan M."/>
            <person name="Ohm R.A."/>
            <person name="Pangilinan J."/>
            <person name="Pereira M.F."/>
            <person name="Perotto S."/>
            <person name="Peter M."/>
            <person name="Pfister S."/>
            <person name="Riley R."/>
            <person name="Sitrit Y."/>
            <person name="Stielow J.B."/>
            <person name="Szollosi G."/>
            <person name="Zifcakova L."/>
            <person name="Stursova M."/>
            <person name="Spatafora J.W."/>
            <person name="Tedersoo L."/>
            <person name="Vaario L.M."/>
            <person name="Yamada A."/>
            <person name="Yan M."/>
            <person name="Wang P."/>
            <person name="Xu J."/>
            <person name="Bruns T."/>
            <person name="Baldrian P."/>
            <person name="Vilgalys R."/>
            <person name="Dunand C."/>
            <person name="Henrissat B."/>
            <person name="Grigoriev I.V."/>
            <person name="Hibbett D."/>
            <person name="Nagy L.G."/>
            <person name="Martin F.M."/>
        </authorList>
    </citation>
    <scope>NUCLEOTIDE SEQUENCE</scope>
    <source>
        <strain evidence="6">UH-Tt-Lm1</strain>
    </source>
</reference>
<feature type="compositionally biased region" description="Basic and acidic residues" evidence="4">
    <location>
        <begin position="432"/>
        <end position="443"/>
    </location>
</feature>
<dbReference type="PANTHER" id="PTHR19980:SF0">
    <property type="entry name" value="CLEAVAGE STIMULATION FACTOR SUBUNIT 3"/>
    <property type="match status" value="1"/>
</dbReference>
<dbReference type="GO" id="GO:0005634">
    <property type="term" value="C:nucleus"/>
    <property type="evidence" value="ECO:0007669"/>
    <property type="project" value="UniProtKB-SubCell"/>
</dbReference>
<evidence type="ECO:0000256" key="3">
    <source>
        <dbReference type="RuleBase" id="RU369035"/>
    </source>
</evidence>
<keyword evidence="7" id="KW-1185">Reference proteome</keyword>
<feature type="region of interest" description="Disordered" evidence="4">
    <location>
        <begin position="774"/>
        <end position="808"/>
    </location>
</feature>
<feature type="compositionally biased region" description="Basic and acidic residues" evidence="4">
    <location>
        <begin position="671"/>
        <end position="696"/>
    </location>
</feature>
<evidence type="ECO:0000256" key="2">
    <source>
        <dbReference type="ARBA" id="ARBA00023242"/>
    </source>
</evidence>
<comment type="function">
    <text evidence="3">Component of the cleavage factor IA (CFIA) complex, which is involved in the endonucleolytic cleavage during polyadenylation-dependent pre-mRNA 3'-end formation.</text>
</comment>
<dbReference type="OrthoDB" id="26282at2759"/>
<evidence type="ECO:0000256" key="4">
    <source>
        <dbReference type="SAM" id="MobiDB-lite"/>
    </source>
</evidence>
<dbReference type="InterPro" id="IPR045243">
    <property type="entry name" value="Rna14-like"/>
</dbReference>
<feature type="compositionally biased region" description="Basic and acidic residues" evidence="4">
    <location>
        <begin position="650"/>
        <end position="659"/>
    </location>
</feature>
<dbReference type="InterPro" id="IPR008847">
    <property type="entry name" value="Suf"/>
</dbReference>
<gene>
    <name evidence="6" type="ORF">BJ322DRAFT_1066121</name>
</gene>
<organism evidence="6 7">
    <name type="scientific">Thelephora terrestris</name>
    <dbReference type="NCBI Taxonomy" id="56493"/>
    <lineage>
        <taxon>Eukaryota</taxon>
        <taxon>Fungi</taxon>
        <taxon>Dikarya</taxon>
        <taxon>Basidiomycota</taxon>
        <taxon>Agaricomycotina</taxon>
        <taxon>Agaricomycetes</taxon>
        <taxon>Thelephorales</taxon>
        <taxon>Thelephoraceae</taxon>
        <taxon>Thelephora</taxon>
    </lineage>
</organism>
<feature type="domain" description="Suppressor of forked" evidence="5">
    <location>
        <begin position="35"/>
        <end position="612"/>
    </location>
</feature>
<evidence type="ECO:0000256" key="1">
    <source>
        <dbReference type="ARBA" id="ARBA00022737"/>
    </source>
</evidence>
<keyword evidence="3" id="KW-0963">Cytoplasm</keyword>
<feature type="region of interest" description="Disordered" evidence="4">
    <location>
        <begin position="397"/>
        <end position="443"/>
    </location>
</feature>
<evidence type="ECO:0000313" key="6">
    <source>
        <dbReference type="EMBL" id="KAF9784759.1"/>
    </source>
</evidence>
<feature type="compositionally biased region" description="Basic and acidic residues" evidence="4">
    <location>
        <begin position="708"/>
        <end position="733"/>
    </location>
</feature>
<evidence type="ECO:0000259" key="5">
    <source>
        <dbReference type="Pfam" id="PF05843"/>
    </source>
</evidence>
<feature type="region of interest" description="Disordered" evidence="4">
    <location>
        <begin position="636"/>
        <end position="734"/>
    </location>
</feature>
<dbReference type="AlphaFoldDB" id="A0A9P6HGC4"/>
<protein>
    <recommendedName>
        <fullName evidence="3">mRNA 3'-end-processing protein RNA14</fullName>
    </recommendedName>
</protein>
<evidence type="ECO:0000313" key="7">
    <source>
        <dbReference type="Proteomes" id="UP000736335"/>
    </source>
</evidence>
<dbReference type="InterPro" id="IPR003107">
    <property type="entry name" value="HAT"/>
</dbReference>
<name>A0A9P6HGC4_9AGAM</name>
<feature type="compositionally biased region" description="Pro residues" evidence="4">
    <location>
        <begin position="782"/>
        <end position="796"/>
    </location>
</feature>
<dbReference type="Pfam" id="PF05843">
    <property type="entry name" value="Suf"/>
    <property type="match status" value="1"/>
</dbReference>
<reference evidence="6" key="2">
    <citation type="submission" date="2020-11" db="EMBL/GenBank/DDBJ databases">
        <authorList>
            <consortium name="DOE Joint Genome Institute"/>
            <person name="Kuo A."/>
            <person name="Miyauchi S."/>
            <person name="Kiss E."/>
            <person name="Drula E."/>
            <person name="Kohler A."/>
            <person name="Sanchez-Garcia M."/>
            <person name="Andreopoulos B."/>
            <person name="Barry K.W."/>
            <person name="Bonito G."/>
            <person name="Buee M."/>
            <person name="Carver A."/>
            <person name="Chen C."/>
            <person name="Cichocki N."/>
            <person name="Clum A."/>
            <person name="Culley D."/>
            <person name="Crous P.W."/>
            <person name="Fauchery L."/>
            <person name="Girlanda M."/>
            <person name="Hayes R."/>
            <person name="Keri Z."/>
            <person name="Labutti K."/>
            <person name="Lipzen A."/>
            <person name="Lombard V."/>
            <person name="Magnuson J."/>
            <person name="Maillard F."/>
            <person name="Morin E."/>
            <person name="Murat C."/>
            <person name="Nolan M."/>
            <person name="Ohm R."/>
            <person name="Pangilinan J."/>
            <person name="Pereira M."/>
            <person name="Perotto S."/>
            <person name="Peter M."/>
            <person name="Riley R."/>
            <person name="Sitrit Y."/>
            <person name="Stielow B."/>
            <person name="Szollosi G."/>
            <person name="Zifcakova L."/>
            <person name="Stursova M."/>
            <person name="Spatafora J.W."/>
            <person name="Tedersoo L."/>
            <person name="Vaario L.-M."/>
            <person name="Yamada A."/>
            <person name="Yan M."/>
            <person name="Wang P."/>
            <person name="Xu J."/>
            <person name="Bruns T."/>
            <person name="Baldrian P."/>
            <person name="Vilgalys R."/>
            <person name="Henrissat B."/>
            <person name="Grigoriev I.V."/>
            <person name="Hibbett D."/>
            <person name="Nagy L.G."/>
            <person name="Martin F.M."/>
        </authorList>
    </citation>
    <scope>NUCLEOTIDE SEQUENCE</scope>
    <source>
        <strain evidence="6">UH-Tt-Lm1</strain>
    </source>
</reference>
<keyword evidence="2 3" id="KW-0539">Nucleus</keyword>
<keyword evidence="3" id="KW-0507">mRNA processing</keyword>
<accession>A0A9P6HGC4</accession>
<comment type="subcellular location">
    <subcellularLocation>
        <location evidence="3">Nucleus</location>
    </subcellularLocation>
    <subcellularLocation>
        <location evidence="3">Cytoplasm</location>
    </subcellularLocation>
    <text evidence="3">Nucleus and/or cytoplasm.</text>
</comment>
<dbReference type="GO" id="GO:0005737">
    <property type="term" value="C:cytoplasm"/>
    <property type="evidence" value="ECO:0007669"/>
    <property type="project" value="UniProtKB-SubCell"/>
</dbReference>